<name>A0A2Z7BBZ3_9LAMI</name>
<accession>A0A2Z7BBZ3</accession>
<keyword evidence="1" id="KW-0175">Coiled coil</keyword>
<keyword evidence="3" id="KW-1185">Reference proteome</keyword>
<feature type="coiled-coil region" evidence="1">
    <location>
        <begin position="27"/>
        <end position="100"/>
    </location>
</feature>
<proteinExistence type="predicted"/>
<dbReference type="EMBL" id="KV006963">
    <property type="protein sequence ID" value="KZV32023.1"/>
    <property type="molecule type" value="Genomic_DNA"/>
</dbReference>
<evidence type="ECO:0000313" key="2">
    <source>
        <dbReference type="EMBL" id="KZV32023.1"/>
    </source>
</evidence>
<protein>
    <submittedName>
        <fullName evidence="2">Uncharacterized protein</fullName>
    </submittedName>
</protein>
<reference evidence="2 3" key="1">
    <citation type="journal article" date="2015" name="Proc. Natl. Acad. Sci. U.S.A.">
        <title>The resurrection genome of Boea hygrometrica: A blueprint for survival of dehydration.</title>
        <authorList>
            <person name="Xiao L."/>
            <person name="Yang G."/>
            <person name="Zhang L."/>
            <person name="Yang X."/>
            <person name="Zhao S."/>
            <person name="Ji Z."/>
            <person name="Zhou Q."/>
            <person name="Hu M."/>
            <person name="Wang Y."/>
            <person name="Chen M."/>
            <person name="Xu Y."/>
            <person name="Jin H."/>
            <person name="Xiao X."/>
            <person name="Hu G."/>
            <person name="Bao F."/>
            <person name="Hu Y."/>
            <person name="Wan P."/>
            <person name="Li L."/>
            <person name="Deng X."/>
            <person name="Kuang T."/>
            <person name="Xiang C."/>
            <person name="Zhu J.K."/>
            <person name="Oliver M.J."/>
            <person name="He Y."/>
        </authorList>
    </citation>
    <scope>NUCLEOTIDE SEQUENCE [LARGE SCALE GENOMIC DNA]</scope>
    <source>
        <strain evidence="3">cv. XS01</strain>
    </source>
</reference>
<dbReference type="AlphaFoldDB" id="A0A2Z7BBZ3"/>
<organism evidence="2 3">
    <name type="scientific">Dorcoceras hygrometricum</name>
    <dbReference type="NCBI Taxonomy" id="472368"/>
    <lineage>
        <taxon>Eukaryota</taxon>
        <taxon>Viridiplantae</taxon>
        <taxon>Streptophyta</taxon>
        <taxon>Embryophyta</taxon>
        <taxon>Tracheophyta</taxon>
        <taxon>Spermatophyta</taxon>
        <taxon>Magnoliopsida</taxon>
        <taxon>eudicotyledons</taxon>
        <taxon>Gunneridae</taxon>
        <taxon>Pentapetalae</taxon>
        <taxon>asterids</taxon>
        <taxon>lamiids</taxon>
        <taxon>Lamiales</taxon>
        <taxon>Gesneriaceae</taxon>
        <taxon>Didymocarpoideae</taxon>
        <taxon>Trichosporeae</taxon>
        <taxon>Loxocarpinae</taxon>
        <taxon>Dorcoceras</taxon>
    </lineage>
</organism>
<evidence type="ECO:0000313" key="3">
    <source>
        <dbReference type="Proteomes" id="UP000250235"/>
    </source>
</evidence>
<gene>
    <name evidence="2" type="ORF">F511_23136</name>
</gene>
<dbReference type="Proteomes" id="UP000250235">
    <property type="component" value="Unassembled WGS sequence"/>
</dbReference>
<evidence type="ECO:0000256" key="1">
    <source>
        <dbReference type="SAM" id="Coils"/>
    </source>
</evidence>
<sequence>MANQSSDEEVFYFSNTEFTREDLIASLNEMVHEYRKLYQTFEEVKAENVDLKNSSVEPRSVQLGKDDSLQIELSKLKAENDSLRLRSSGLEAENERLNEVMSLMDLCQQIQIDF</sequence>